<comment type="caution">
    <text evidence="8">Lacks conserved residue(s) required for the propagation of feature annotation.</text>
</comment>
<evidence type="ECO:0000313" key="12">
    <source>
        <dbReference type="Proteomes" id="UP000705983"/>
    </source>
</evidence>
<evidence type="ECO:0000313" key="11">
    <source>
        <dbReference type="EMBL" id="MBM9432883.1"/>
    </source>
</evidence>
<keyword evidence="12" id="KW-1185">Reference proteome</keyword>
<dbReference type="SUPFAM" id="SSF52374">
    <property type="entry name" value="Nucleotidylyl transferase"/>
    <property type="match status" value="1"/>
</dbReference>
<dbReference type="HAMAP" id="MF_00022">
    <property type="entry name" value="Glu_tRNA_synth_type1"/>
    <property type="match status" value="1"/>
</dbReference>
<feature type="short sequence motif" description="'KMSKS' region" evidence="8">
    <location>
        <begin position="254"/>
        <end position="258"/>
    </location>
</feature>
<dbReference type="InterPro" id="IPR020751">
    <property type="entry name" value="aa-tRNA-synth_I_codon-bd_sub2"/>
</dbReference>
<dbReference type="Gene3D" id="3.90.800.10">
    <property type="entry name" value="Glutamyl-tRNA Synthetase, Domain 3"/>
    <property type="match status" value="1"/>
</dbReference>
<dbReference type="InterPro" id="IPR000924">
    <property type="entry name" value="Glu/Gln-tRNA-synth"/>
</dbReference>
<evidence type="ECO:0000259" key="10">
    <source>
        <dbReference type="Pfam" id="PF19269"/>
    </source>
</evidence>
<dbReference type="Proteomes" id="UP000705983">
    <property type="component" value="Unassembled WGS sequence"/>
</dbReference>
<proteinExistence type="inferred from homology"/>
<dbReference type="InterPro" id="IPR045462">
    <property type="entry name" value="aa-tRNA-synth_I_cd-bd"/>
</dbReference>
<dbReference type="Gene3D" id="1.10.8.70">
    <property type="entry name" value="Glutamate-tRNA synthetase, class I, anticodon-binding domain 1"/>
    <property type="match status" value="1"/>
</dbReference>
<dbReference type="InterPro" id="IPR014729">
    <property type="entry name" value="Rossmann-like_a/b/a_fold"/>
</dbReference>
<comment type="subcellular location">
    <subcellularLocation>
        <location evidence="8">Cytoplasm</location>
    </subcellularLocation>
</comment>
<keyword evidence="2 8" id="KW-0963">Cytoplasm</keyword>
<dbReference type="GO" id="GO:0004818">
    <property type="term" value="F:glutamate-tRNA ligase activity"/>
    <property type="evidence" value="ECO:0007669"/>
    <property type="project" value="UniProtKB-EC"/>
</dbReference>
<dbReference type="InterPro" id="IPR004527">
    <property type="entry name" value="Glu-tRNA-ligase_bac/mito"/>
</dbReference>
<reference evidence="12" key="1">
    <citation type="submission" date="2021-02" db="EMBL/GenBank/DDBJ databases">
        <title>Leucobacter sp. CX169.</title>
        <authorList>
            <person name="Cheng Y."/>
        </authorList>
    </citation>
    <scope>NUCLEOTIDE SEQUENCE [LARGE SCALE GENOMIC DNA]</scope>
    <source>
        <strain evidence="12">JY899</strain>
    </source>
</reference>
<evidence type="ECO:0000256" key="5">
    <source>
        <dbReference type="ARBA" id="ARBA00022840"/>
    </source>
</evidence>
<dbReference type="NCBIfam" id="TIGR00464">
    <property type="entry name" value="gltX_bact"/>
    <property type="match status" value="1"/>
</dbReference>
<accession>A0ABS2TFK1</accession>
<evidence type="ECO:0000259" key="9">
    <source>
        <dbReference type="Pfam" id="PF00749"/>
    </source>
</evidence>
<evidence type="ECO:0000256" key="4">
    <source>
        <dbReference type="ARBA" id="ARBA00022741"/>
    </source>
</evidence>
<dbReference type="RefSeq" id="WP_187996275.1">
    <property type="nucleotide sequence ID" value="NZ_JACEXG010000002.1"/>
</dbReference>
<evidence type="ECO:0000256" key="7">
    <source>
        <dbReference type="ARBA" id="ARBA00023146"/>
    </source>
</evidence>
<evidence type="ECO:0000256" key="3">
    <source>
        <dbReference type="ARBA" id="ARBA00022598"/>
    </source>
</evidence>
<dbReference type="Gene3D" id="1.10.1160.10">
    <property type="entry name" value="Glutamyl-trna Synthetase, Domain 2"/>
    <property type="match status" value="1"/>
</dbReference>
<dbReference type="InterPro" id="IPR020058">
    <property type="entry name" value="Glu/Gln-tRNA-synth_Ib_cat-dom"/>
</dbReference>
<dbReference type="EC" id="6.1.1.17" evidence="8"/>
<dbReference type="Gene3D" id="1.10.10.350">
    <property type="match status" value="1"/>
</dbReference>
<dbReference type="Gene3D" id="3.40.50.620">
    <property type="entry name" value="HUPs"/>
    <property type="match status" value="1"/>
</dbReference>
<dbReference type="SUPFAM" id="SSF48163">
    <property type="entry name" value="An anticodon-binding domain of class I aminoacyl-tRNA synthetases"/>
    <property type="match status" value="1"/>
</dbReference>
<feature type="short sequence motif" description="'HIGH' region" evidence="8">
    <location>
        <begin position="10"/>
        <end position="20"/>
    </location>
</feature>
<protein>
    <recommendedName>
        <fullName evidence="8">Glutamate--tRNA ligase</fullName>
        <ecNumber evidence="8">6.1.1.17</ecNumber>
    </recommendedName>
    <alternativeName>
        <fullName evidence="8">Glutamyl-tRNA synthetase</fullName>
        <shortName evidence="8">GluRS</shortName>
    </alternativeName>
</protein>
<comment type="catalytic activity">
    <reaction evidence="8">
        <text>tRNA(Glu) + L-glutamate + ATP = L-glutamyl-tRNA(Glu) + AMP + diphosphate</text>
        <dbReference type="Rhea" id="RHEA:23540"/>
        <dbReference type="Rhea" id="RHEA-COMP:9663"/>
        <dbReference type="Rhea" id="RHEA-COMP:9680"/>
        <dbReference type="ChEBI" id="CHEBI:29985"/>
        <dbReference type="ChEBI" id="CHEBI:30616"/>
        <dbReference type="ChEBI" id="CHEBI:33019"/>
        <dbReference type="ChEBI" id="CHEBI:78442"/>
        <dbReference type="ChEBI" id="CHEBI:78520"/>
        <dbReference type="ChEBI" id="CHEBI:456215"/>
        <dbReference type="EC" id="6.1.1.17"/>
    </reaction>
</comment>
<dbReference type="InterPro" id="IPR020061">
    <property type="entry name" value="Glu_tRNA_lig_a-bdl"/>
</dbReference>
<feature type="domain" description="Aminoacyl-tRNA synthetase class I anticodon-binding" evidence="10">
    <location>
        <begin position="337"/>
        <end position="486"/>
    </location>
</feature>
<comment type="function">
    <text evidence="8">Catalyzes the attachment of glutamate to tRNA(Glu) in a two-step reaction: glutamate is first activated by ATP to form Glu-AMP and then transferred to the acceptor end of tRNA(Glu).</text>
</comment>
<gene>
    <name evidence="8" type="primary">gltX</name>
    <name evidence="11" type="ORF">JVW63_04110</name>
</gene>
<dbReference type="EMBL" id="JAFFJS010000002">
    <property type="protein sequence ID" value="MBM9432883.1"/>
    <property type="molecule type" value="Genomic_DNA"/>
</dbReference>
<evidence type="ECO:0000256" key="6">
    <source>
        <dbReference type="ARBA" id="ARBA00022917"/>
    </source>
</evidence>
<comment type="similarity">
    <text evidence="1 8">Belongs to the class-I aminoacyl-tRNA synthetase family. Glutamate--tRNA ligase type 1 subfamily.</text>
</comment>
<name>A0ABS2TFK1_9ACTO</name>
<dbReference type="InterPro" id="IPR033910">
    <property type="entry name" value="GluRS_core"/>
</dbReference>
<dbReference type="PANTHER" id="PTHR43311">
    <property type="entry name" value="GLUTAMATE--TRNA LIGASE"/>
    <property type="match status" value="1"/>
</dbReference>
<keyword evidence="6 8" id="KW-0648">Protein biosynthesis</keyword>
<keyword evidence="3 8" id="KW-0436">Ligase</keyword>
<keyword evidence="5 8" id="KW-0067">ATP-binding</keyword>
<evidence type="ECO:0000256" key="2">
    <source>
        <dbReference type="ARBA" id="ARBA00022490"/>
    </source>
</evidence>
<dbReference type="InterPro" id="IPR020752">
    <property type="entry name" value="Glu-tRNA-synth_I_codon-bd_sub1"/>
</dbReference>
<dbReference type="InterPro" id="IPR049940">
    <property type="entry name" value="GluQ/Sye"/>
</dbReference>
<feature type="binding site" evidence="8">
    <location>
        <position position="257"/>
    </location>
    <ligand>
        <name>ATP</name>
        <dbReference type="ChEBI" id="CHEBI:30616"/>
    </ligand>
</feature>
<organism evidence="11 12">
    <name type="scientific">Flaviflexus equikiangi</name>
    <dbReference type="NCBI Taxonomy" id="2758573"/>
    <lineage>
        <taxon>Bacteria</taxon>
        <taxon>Bacillati</taxon>
        <taxon>Actinomycetota</taxon>
        <taxon>Actinomycetes</taxon>
        <taxon>Actinomycetales</taxon>
        <taxon>Actinomycetaceae</taxon>
        <taxon>Flaviflexus</taxon>
    </lineage>
</organism>
<sequence length="492" mass="54614">MTDVRVRFCPSPTGTPHVGLIRTALFNWAYARHTGGTFVFRIEDTDAQRDSEESYHQLLDAMRWLGMDWDEGVEVGGPDGPYRQSERMELYADVAAKLLEAGYAYESFSTPEEVEARHRAAGRDPKLGYDGYDRDLTEEQKAAFRAEGREPVLRIRMPDEDVSFIDAVRGEITFTPGSVPDYVIVRGNGQPLYTLTNPVDDALMNITHVLRGEDLLSSTPRQVVLHRALVELGISTQVPIFGHLPYVMGEGNKKLSKRDPESNLFLHRQHGMIPEGLVNYLALLGWSIAPDRDIFTVSELIEAFDIEDVNPNPARFDEKKAIAINAEHIRRLDTDDLARRIVPFLGDAVSSGSYDDLTDAERSIIDRAVPLAQTRIQVLSEAGPMMGFLFKDAADIVYDEKALGKLRDQAPLVLQAAIEHLAALEEFAASEIKDRMSVAVIDGLGIKPRIAFAPLFVAVTGTNVSLPVFDSMEILGKAETLARLQKLADHLG</sequence>
<evidence type="ECO:0000256" key="1">
    <source>
        <dbReference type="ARBA" id="ARBA00007894"/>
    </source>
</evidence>
<comment type="subunit">
    <text evidence="8">Monomer.</text>
</comment>
<keyword evidence="4 8" id="KW-0547">Nucleotide-binding</keyword>
<dbReference type="CDD" id="cd00808">
    <property type="entry name" value="GluRS_core"/>
    <property type="match status" value="1"/>
</dbReference>
<comment type="caution">
    <text evidence="11">The sequence shown here is derived from an EMBL/GenBank/DDBJ whole genome shotgun (WGS) entry which is preliminary data.</text>
</comment>
<feature type="domain" description="Glutamyl/glutaminyl-tRNA synthetase class Ib catalytic" evidence="9">
    <location>
        <begin position="4"/>
        <end position="320"/>
    </location>
</feature>
<dbReference type="InterPro" id="IPR008925">
    <property type="entry name" value="aa_tRNA-synth_I_cd-bd_sf"/>
</dbReference>
<dbReference type="Pfam" id="PF00749">
    <property type="entry name" value="tRNA-synt_1c"/>
    <property type="match status" value="1"/>
</dbReference>
<evidence type="ECO:0000256" key="8">
    <source>
        <dbReference type="HAMAP-Rule" id="MF_00022"/>
    </source>
</evidence>
<dbReference type="PRINTS" id="PR00987">
    <property type="entry name" value="TRNASYNTHGLU"/>
</dbReference>
<dbReference type="Pfam" id="PF19269">
    <property type="entry name" value="Anticodon_2"/>
    <property type="match status" value="1"/>
</dbReference>
<dbReference type="PANTHER" id="PTHR43311:SF2">
    <property type="entry name" value="GLUTAMATE--TRNA LIGASE, MITOCHONDRIAL-RELATED"/>
    <property type="match status" value="1"/>
</dbReference>
<keyword evidence="7 8" id="KW-0030">Aminoacyl-tRNA synthetase</keyword>